<gene>
    <name evidence="3" type="ORF">MB84_07325</name>
</gene>
<sequence>MKSGAGNVARGAPQQVRIIGGQWKRTPLPVPPGDGLRPTPDRVRETLFNWLGQDLTGMQCLDAFAGSGALGFEAASRGAQRVLLVESAAPAIRQLRANQAKLDAKQIEIVQADARRLITTLSPGVFDVIFLDPPFASGWLNDLLAPAARLLAPNGVIYAESDAPLEDDALAELGLVCLRRAKAGAVHYHLLESIPKT</sequence>
<protein>
    <submittedName>
        <fullName evidence="3">16S rRNA (Guanine(966)-N(2))-methyltransferase RsmD</fullName>
    </submittedName>
</protein>
<evidence type="ECO:0000313" key="4">
    <source>
        <dbReference type="Proteomes" id="UP000035050"/>
    </source>
</evidence>
<dbReference type="InterPro" id="IPR029063">
    <property type="entry name" value="SAM-dependent_MTases_sf"/>
</dbReference>
<dbReference type="SUPFAM" id="SSF53335">
    <property type="entry name" value="S-adenosyl-L-methionine-dependent methyltransferases"/>
    <property type="match status" value="1"/>
</dbReference>
<dbReference type="Proteomes" id="UP000035050">
    <property type="component" value="Chromosome"/>
</dbReference>
<dbReference type="PANTHER" id="PTHR43542:SF1">
    <property type="entry name" value="METHYLTRANSFERASE"/>
    <property type="match status" value="1"/>
</dbReference>
<dbReference type="KEGG" id="pox:MB84_07325"/>
<dbReference type="OrthoDB" id="9803017at2"/>
<dbReference type="AlphaFoldDB" id="A0A0E3U5M6"/>
<dbReference type="GO" id="GO:0003676">
    <property type="term" value="F:nucleic acid binding"/>
    <property type="evidence" value="ECO:0007669"/>
    <property type="project" value="InterPro"/>
</dbReference>
<dbReference type="NCBIfam" id="TIGR00095">
    <property type="entry name" value="16S rRNA (guanine(966)-N(2))-methyltransferase RsmD"/>
    <property type="match status" value="1"/>
</dbReference>
<dbReference type="PATRIC" id="fig|573737.6.peg.2306"/>
<evidence type="ECO:0000256" key="1">
    <source>
        <dbReference type="ARBA" id="ARBA00022603"/>
    </source>
</evidence>
<dbReference type="HOGENOM" id="CLU_075826_2_0_4"/>
<reference evidence="3" key="1">
    <citation type="submission" date="2016-06" db="EMBL/GenBank/DDBJ databases">
        <title>Pandoraea oxalativorans DSM 23570 Genome Sequencing.</title>
        <authorList>
            <person name="Ee R."/>
            <person name="Lim Y.-L."/>
            <person name="Yong D."/>
            <person name="Yin W.-F."/>
            <person name="Chan K.-G."/>
        </authorList>
    </citation>
    <scope>NUCLEOTIDE SEQUENCE</scope>
    <source>
        <strain evidence="3">DSM 23570</strain>
    </source>
</reference>
<keyword evidence="2" id="KW-0808">Transferase</keyword>
<evidence type="ECO:0000313" key="3">
    <source>
        <dbReference type="EMBL" id="AKC69329.1"/>
    </source>
</evidence>
<dbReference type="Pfam" id="PF03602">
    <property type="entry name" value="Cons_hypoth95"/>
    <property type="match status" value="1"/>
</dbReference>
<organism evidence="3 4">
    <name type="scientific">Pandoraea oxalativorans</name>
    <dbReference type="NCBI Taxonomy" id="573737"/>
    <lineage>
        <taxon>Bacteria</taxon>
        <taxon>Pseudomonadati</taxon>
        <taxon>Pseudomonadota</taxon>
        <taxon>Betaproteobacteria</taxon>
        <taxon>Burkholderiales</taxon>
        <taxon>Burkholderiaceae</taxon>
        <taxon>Pandoraea</taxon>
    </lineage>
</organism>
<dbReference type="InterPro" id="IPR004398">
    <property type="entry name" value="RNA_MeTrfase_RsmD"/>
</dbReference>
<evidence type="ECO:0000256" key="2">
    <source>
        <dbReference type="ARBA" id="ARBA00022679"/>
    </source>
</evidence>
<dbReference type="EMBL" id="CP011253">
    <property type="protein sequence ID" value="AKC69329.1"/>
    <property type="molecule type" value="Genomic_DNA"/>
</dbReference>
<accession>A0A0E3U5M6</accession>
<proteinExistence type="predicted"/>
<dbReference type="InterPro" id="IPR002052">
    <property type="entry name" value="DNA_methylase_N6_adenine_CS"/>
</dbReference>
<dbReference type="GO" id="GO:0008168">
    <property type="term" value="F:methyltransferase activity"/>
    <property type="evidence" value="ECO:0007669"/>
    <property type="project" value="UniProtKB-KW"/>
</dbReference>
<dbReference type="RefSeq" id="WP_046290658.1">
    <property type="nucleotide sequence ID" value="NZ_CP011253.3"/>
</dbReference>
<dbReference type="CDD" id="cd02440">
    <property type="entry name" value="AdoMet_MTases"/>
    <property type="match status" value="1"/>
</dbReference>
<dbReference type="PROSITE" id="PS00092">
    <property type="entry name" value="N6_MTASE"/>
    <property type="match status" value="1"/>
</dbReference>
<keyword evidence="4" id="KW-1185">Reference proteome</keyword>
<dbReference type="Gene3D" id="3.40.50.150">
    <property type="entry name" value="Vaccinia Virus protein VP39"/>
    <property type="match status" value="1"/>
</dbReference>
<dbReference type="PANTHER" id="PTHR43542">
    <property type="entry name" value="METHYLTRANSFERASE"/>
    <property type="match status" value="1"/>
</dbReference>
<name>A0A0E3U5M6_9BURK</name>
<dbReference type="GO" id="GO:0031167">
    <property type="term" value="P:rRNA methylation"/>
    <property type="evidence" value="ECO:0007669"/>
    <property type="project" value="InterPro"/>
</dbReference>
<keyword evidence="1" id="KW-0489">Methyltransferase</keyword>